<reference evidence="5" key="1">
    <citation type="submission" date="2012-12" db="EMBL/GenBank/DDBJ databases">
        <authorList>
            <person name="Hellsten U."/>
            <person name="Grimwood J."/>
            <person name="Chapman J.A."/>
            <person name="Shapiro H."/>
            <person name="Aerts A."/>
            <person name="Otillar R.P."/>
            <person name="Terry A.Y."/>
            <person name="Boore J.L."/>
            <person name="Simakov O."/>
            <person name="Marletaz F."/>
            <person name="Cho S.-J."/>
            <person name="Edsinger-Gonzales E."/>
            <person name="Havlak P."/>
            <person name="Kuo D.-H."/>
            <person name="Larsson T."/>
            <person name="Lv J."/>
            <person name="Arendt D."/>
            <person name="Savage R."/>
            <person name="Osoegawa K."/>
            <person name="de Jong P."/>
            <person name="Lindberg D.R."/>
            <person name="Seaver E.C."/>
            <person name="Weisblat D.A."/>
            <person name="Putnam N.H."/>
            <person name="Grigoriev I.V."/>
            <person name="Rokhsar D.S."/>
        </authorList>
    </citation>
    <scope>NUCLEOTIDE SEQUENCE</scope>
    <source>
        <strain evidence="5">I ESC-2004</strain>
    </source>
</reference>
<reference evidence="4" key="3">
    <citation type="submission" date="2015-06" db="UniProtKB">
        <authorList>
            <consortium name="EnsemblMetazoa"/>
        </authorList>
    </citation>
    <scope>IDENTIFICATION</scope>
</reference>
<evidence type="ECO:0000313" key="3">
    <source>
        <dbReference type="EMBL" id="ELT96230.1"/>
    </source>
</evidence>
<dbReference type="Pfam" id="PF05050">
    <property type="entry name" value="Methyltransf_21"/>
    <property type="match status" value="1"/>
</dbReference>
<protein>
    <recommendedName>
        <fullName evidence="2">Methyltransferase FkbM domain-containing protein</fullName>
    </recommendedName>
</protein>
<organism evidence="3">
    <name type="scientific">Capitella teleta</name>
    <name type="common">Polychaete worm</name>
    <dbReference type="NCBI Taxonomy" id="283909"/>
    <lineage>
        <taxon>Eukaryota</taxon>
        <taxon>Metazoa</taxon>
        <taxon>Spiralia</taxon>
        <taxon>Lophotrochozoa</taxon>
        <taxon>Annelida</taxon>
        <taxon>Polychaeta</taxon>
        <taxon>Sedentaria</taxon>
        <taxon>Scolecida</taxon>
        <taxon>Capitellidae</taxon>
        <taxon>Capitella</taxon>
    </lineage>
</organism>
<dbReference type="InterPro" id="IPR006342">
    <property type="entry name" value="FkbM_mtfrase"/>
</dbReference>
<accession>R7TZ61</accession>
<evidence type="ECO:0000313" key="5">
    <source>
        <dbReference type="Proteomes" id="UP000014760"/>
    </source>
</evidence>
<keyword evidence="1" id="KW-0472">Membrane</keyword>
<proteinExistence type="predicted"/>
<dbReference type="AlphaFoldDB" id="R7TZ61"/>
<dbReference type="Proteomes" id="UP000014760">
    <property type="component" value="Unassembled WGS sequence"/>
</dbReference>
<name>R7TZ61_CAPTE</name>
<dbReference type="InterPro" id="IPR052514">
    <property type="entry name" value="SAM-dependent_MTase"/>
</dbReference>
<dbReference type="OrthoDB" id="430136at2759"/>
<evidence type="ECO:0000313" key="4">
    <source>
        <dbReference type="EnsemblMetazoa" id="CapteP209741"/>
    </source>
</evidence>
<evidence type="ECO:0000256" key="1">
    <source>
        <dbReference type="SAM" id="Phobius"/>
    </source>
</evidence>
<dbReference type="PANTHER" id="PTHR34203">
    <property type="entry name" value="METHYLTRANSFERASE, FKBM FAMILY PROTEIN"/>
    <property type="match status" value="1"/>
</dbReference>
<feature type="transmembrane region" description="Helical" evidence="1">
    <location>
        <begin position="20"/>
        <end position="45"/>
    </location>
</feature>
<dbReference type="OMA" id="QWEPLMT"/>
<keyword evidence="1" id="KW-1133">Transmembrane helix</keyword>
<dbReference type="Gene3D" id="3.40.50.150">
    <property type="entry name" value="Vaccinia Virus protein VP39"/>
    <property type="match status" value="1"/>
</dbReference>
<sequence length="367" mass="41558">MQIRENARVLMNTGFPRHRIRWIMLILALTVAVASVLDALSLMWFQPVLPSRQFVAGEFRHFASDSGAGDDEEEIPWDAFSVSETESIGYATLLNLSSTLQRNVSYTCAPNAWIPKIKVCLFPESRDRLVSRQISKSGTWEERNTAVFIAIMAQYPQLDLIDIGANLGQYSLLAAGMRRKVVSVEPYAPSTRRLAKSYDLNGFNGSDVVLIKDAISDHRGSVTLRTWRHTQSAVMVATGNLSSCDPPCLVPTSSILMDDLLPVIRTKFPNMSEIFLKMDIEGHEHKALNTSNNLFSKQLVAFILMEWVGMKQILAGRLGSKQDILEVYYMVQGLKHRGYDHYFVNKRALISQQFRLPDSMWEHWPDE</sequence>
<dbReference type="NCBIfam" id="TIGR01444">
    <property type="entry name" value="fkbM_fam"/>
    <property type="match status" value="1"/>
</dbReference>
<dbReference type="EMBL" id="AMQN01002310">
    <property type="status" value="NOT_ANNOTATED_CDS"/>
    <property type="molecule type" value="Genomic_DNA"/>
</dbReference>
<dbReference type="HOGENOM" id="CLU_755611_0_0_1"/>
<dbReference type="SUPFAM" id="SSF53335">
    <property type="entry name" value="S-adenosyl-L-methionine-dependent methyltransferases"/>
    <property type="match status" value="1"/>
</dbReference>
<dbReference type="EnsemblMetazoa" id="CapteT209741">
    <property type="protein sequence ID" value="CapteP209741"/>
    <property type="gene ID" value="CapteG209741"/>
</dbReference>
<evidence type="ECO:0000259" key="2">
    <source>
        <dbReference type="Pfam" id="PF05050"/>
    </source>
</evidence>
<dbReference type="PANTHER" id="PTHR34203:SF15">
    <property type="entry name" value="SLL1173 PROTEIN"/>
    <property type="match status" value="1"/>
</dbReference>
<dbReference type="EMBL" id="KB308885">
    <property type="protein sequence ID" value="ELT96230.1"/>
    <property type="molecule type" value="Genomic_DNA"/>
</dbReference>
<feature type="domain" description="Methyltransferase FkbM" evidence="2">
    <location>
        <begin position="162"/>
        <end position="306"/>
    </location>
</feature>
<reference evidence="3 5" key="2">
    <citation type="journal article" date="2013" name="Nature">
        <title>Insights into bilaterian evolution from three spiralian genomes.</title>
        <authorList>
            <person name="Simakov O."/>
            <person name="Marletaz F."/>
            <person name="Cho S.J."/>
            <person name="Edsinger-Gonzales E."/>
            <person name="Havlak P."/>
            <person name="Hellsten U."/>
            <person name="Kuo D.H."/>
            <person name="Larsson T."/>
            <person name="Lv J."/>
            <person name="Arendt D."/>
            <person name="Savage R."/>
            <person name="Osoegawa K."/>
            <person name="de Jong P."/>
            <person name="Grimwood J."/>
            <person name="Chapman J.A."/>
            <person name="Shapiro H."/>
            <person name="Aerts A."/>
            <person name="Otillar R.P."/>
            <person name="Terry A.Y."/>
            <person name="Boore J.L."/>
            <person name="Grigoriev I.V."/>
            <person name="Lindberg D.R."/>
            <person name="Seaver E.C."/>
            <person name="Weisblat D.A."/>
            <person name="Putnam N.H."/>
            <person name="Rokhsar D.S."/>
        </authorList>
    </citation>
    <scope>NUCLEOTIDE SEQUENCE</scope>
    <source>
        <strain evidence="3 5">I ESC-2004</strain>
    </source>
</reference>
<gene>
    <name evidence="3" type="ORF">CAPTEDRAFT_209741</name>
</gene>
<feature type="non-terminal residue" evidence="3">
    <location>
        <position position="367"/>
    </location>
</feature>
<keyword evidence="5" id="KW-1185">Reference proteome</keyword>
<keyword evidence="1" id="KW-0812">Transmembrane</keyword>
<dbReference type="InterPro" id="IPR029063">
    <property type="entry name" value="SAM-dependent_MTases_sf"/>
</dbReference>